<evidence type="ECO:0000256" key="1">
    <source>
        <dbReference type="ARBA" id="ARBA00006803"/>
    </source>
</evidence>
<organism evidence="3 4">
    <name type="scientific">Globodera rostochiensis</name>
    <name type="common">Golden nematode worm</name>
    <name type="synonym">Heterodera rostochiensis</name>
    <dbReference type="NCBI Taxonomy" id="31243"/>
    <lineage>
        <taxon>Eukaryota</taxon>
        <taxon>Metazoa</taxon>
        <taxon>Ecdysozoa</taxon>
        <taxon>Nematoda</taxon>
        <taxon>Chromadorea</taxon>
        <taxon>Rhabditida</taxon>
        <taxon>Tylenchina</taxon>
        <taxon>Tylenchomorpha</taxon>
        <taxon>Tylenchoidea</taxon>
        <taxon>Heteroderidae</taxon>
        <taxon>Heteroderinae</taxon>
        <taxon>Globodera</taxon>
    </lineage>
</organism>
<dbReference type="Pfam" id="PF03125">
    <property type="entry name" value="Sre"/>
    <property type="match status" value="1"/>
</dbReference>
<keyword evidence="2" id="KW-0812">Transmembrane</keyword>
<dbReference type="PANTHER" id="PTHR23128:SF132">
    <property type="entry name" value="SERPENTINE RECEPTOR, CLASS E (EPSILON)-RELATED"/>
    <property type="match status" value="1"/>
</dbReference>
<protein>
    <submittedName>
        <fullName evidence="4">Uncharacterized protein</fullName>
    </submittedName>
</protein>
<reference evidence="4" key="1">
    <citation type="submission" date="2022-11" db="UniProtKB">
        <authorList>
            <consortium name="WormBaseParasite"/>
        </authorList>
    </citation>
    <scope>IDENTIFICATION</scope>
</reference>
<proteinExistence type="inferred from homology"/>
<feature type="transmembrane region" description="Helical" evidence="2">
    <location>
        <begin position="176"/>
        <end position="198"/>
    </location>
</feature>
<dbReference type="InterPro" id="IPR004151">
    <property type="entry name" value="7TM_GPCR_serpentine_rcpt_Sre"/>
</dbReference>
<evidence type="ECO:0000313" key="3">
    <source>
        <dbReference type="Proteomes" id="UP000887572"/>
    </source>
</evidence>
<feature type="transmembrane region" description="Helical" evidence="2">
    <location>
        <begin position="77"/>
        <end position="99"/>
    </location>
</feature>
<evidence type="ECO:0000256" key="2">
    <source>
        <dbReference type="SAM" id="Phobius"/>
    </source>
</evidence>
<dbReference type="AlphaFoldDB" id="A0A914HJS7"/>
<evidence type="ECO:0000313" key="4">
    <source>
        <dbReference type="WBParaSite" id="Gr19_v10_g2130.t1"/>
    </source>
</evidence>
<keyword evidence="2" id="KW-1133">Transmembrane helix</keyword>
<name>A0A914HJS7_GLORO</name>
<feature type="transmembrane region" description="Helical" evidence="2">
    <location>
        <begin position="137"/>
        <end position="156"/>
    </location>
</feature>
<comment type="similarity">
    <text evidence="1">Belongs to the nematode receptor-like protein sre family.</text>
</comment>
<dbReference type="WBParaSite" id="Gr19_v10_g2130.t1">
    <property type="protein sequence ID" value="Gr19_v10_g2130.t1"/>
    <property type="gene ID" value="Gr19_v10_g2130"/>
</dbReference>
<dbReference type="GO" id="GO:0016020">
    <property type="term" value="C:membrane"/>
    <property type="evidence" value="ECO:0007669"/>
    <property type="project" value="InterPro"/>
</dbReference>
<dbReference type="Proteomes" id="UP000887572">
    <property type="component" value="Unplaced"/>
</dbReference>
<dbReference type="PANTHER" id="PTHR23128">
    <property type="entry name" value="SERPENTINE RECEPTOR, CLASS E (EPSILON)-RELATED"/>
    <property type="match status" value="1"/>
</dbReference>
<dbReference type="GO" id="GO:0007606">
    <property type="term" value="P:sensory perception of chemical stimulus"/>
    <property type="evidence" value="ECO:0007669"/>
    <property type="project" value="InterPro"/>
</dbReference>
<feature type="transmembrane region" description="Helical" evidence="2">
    <location>
        <begin position="44"/>
        <end position="65"/>
    </location>
</feature>
<accession>A0A914HJS7</accession>
<sequence>MPPIILFQQISSIIFGNLVGHVLVVERMFATIYVEKYESYKEWYFTICWFLFTVAISLAGGYHQIYVLDSWANISNLNFYLFVATLAASFIEIFVFSMVTHFNKKRFMSTRQKKNDNLHQLTVRYQLTENIRTGRQLMPNFICHFVSFLLIFVSLLNFRLGLISNLEKLALVTQTIYLAHGVNNFMLLFAMIICHPLLNRKALFAFRKFKRIWCCHQSSVSPIEMAAVSLPIGTRGLGEKGGRNAETEAYFVQLQAAWK</sequence>
<feature type="transmembrane region" description="Helical" evidence="2">
    <location>
        <begin position="6"/>
        <end position="24"/>
    </location>
</feature>
<keyword evidence="3" id="KW-1185">Reference proteome</keyword>
<keyword evidence="2" id="KW-0472">Membrane</keyword>